<dbReference type="STRING" id="695939.SAMN00790413_05028"/>
<dbReference type="AlphaFoldDB" id="A0A1W1UT12"/>
<evidence type="ECO:0000313" key="2">
    <source>
        <dbReference type="Proteomes" id="UP000192582"/>
    </source>
</evidence>
<sequence length="163" mass="17780">MTTTAKPEHIYALWADVQNWPRWNADVVQAKLTGPFAVDSHINMMTANDTLSLRLDDVQENTSFTDEVAMEGLGIRTVHALRDLPNGQTEISYRLQIEGANADQLGPEIGPAITGDFPATIAALVRLAEAEWHSPLVTVQGFSSGTPLYVGSAPSQPHWIRST</sequence>
<dbReference type="RefSeq" id="WP_084046716.1">
    <property type="nucleotide sequence ID" value="NZ_FWWU01000007.1"/>
</dbReference>
<dbReference type="Gene3D" id="3.30.530.20">
    <property type="match status" value="1"/>
</dbReference>
<name>A0A1W1UT12_9DEIO</name>
<dbReference type="InterPro" id="IPR023393">
    <property type="entry name" value="START-like_dom_sf"/>
</dbReference>
<dbReference type="Proteomes" id="UP000192582">
    <property type="component" value="Unassembled WGS sequence"/>
</dbReference>
<evidence type="ECO:0000313" key="1">
    <source>
        <dbReference type="EMBL" id="SMB84193.1"/>
    </source>
</evidence>
<proteinExistence type="predicted"/>
<protein>
    <submittedName>
        <fullName evidence="1">Polyketide cyclase / dehydrase and lipid transport</fullName>
    </submittedName>
</protein>
<gene>
    <name evidence="1" type="ORF">SAMN00790413_05028</name>
</gene>
<accession>A0A1W1UT12</accession>
<keyword evidence="2" id="KW-1185">Reference proteome</keyword>
<dbReference type="EMBL" id="FWWU01000007">
    <property type="protein sequence ID" value="SMB84193.1"/>
    <property type="molecule type" value="Genomic_DNA"/>
</dbReference>
<reference evidence="1 2" key="1">
    <citation type="submission" date="2017-04" db="EMBL/GenBank/DDBJ databases">
        <authorList>
            <person name="Afonso C.L."/>
            <person name="Miller P.J."/>
            <person name="Scott M.A."/>
            <person name="Spackman E."/>
            <person name="Goraichik I."/>
            <person name="Dimitrov K.M."/>
            <person name="Suarez D.L."/>
            <person name="Swayne D.E."/>
        </authorList>
    </citation>
    <scope>NUCLEOTIDE SEQUENCE [LARGE SCALE GENOMIC DNA]</scope>
    <source>
        <strain evidence="1 2">KR-140</strain>
    </source>
</reference>
<dbReference type="SUPFAM" id="SSF55961">
    <property type="entry name" value="Bet v1-like"/>
    <property type="match status" value="1"/>
</dbReference>
<organism evidence="1 2">
    <name type="scientific">Deinococcus hopiensis KR-140</name>
    <dbReference type="NCBI Taxonomy" id="695939"/>
    <lineage>
        <taxon>Bacteria</taxon>
        <taxon>Thermotogati</taxon>
        <taxon>Deinococcota</taxon>
        <taxon>Deinococci</taxon>
        <taxon>Deinococcales</taxon>
        <taxon>Deinococcaceae</taxon>
        <taxon>Deinococcus</taxon>
    </lineage>
</organism>
<dbReference type="OrthoDB" id="9810827at2"/>